<dbReference type="InterPro" id="IPR005135">
    <property type="entry name" value="Endo/exonuclease/phosphatase"/>
</dbReference>
<dbReference type="EMBL" id="CAXAMN010018890">
    <property type="protein sequence ID" value="CAK9053191.1"/>
    <property type="molecule type" value="Genomic_DNA"/>
</dbReference>
<dbReference type="Gene3D" id="3.60.10.10">
    <property type="entry name" value="Endonuclease/exonuclease/phosphatase"/>
    <property type="match status" value="2"/>
</dbReference>
<keyword evidence="9" id="KW-1185">Reference proteome</keyword>
<gene>
    <name evidence="7" type="ORF">CCMP2556_LOCUS26741</name>
    <name evidence="8" type="ORF">CCMP2556_LOCUS27505</name>
</gene>
<evidence type="ECO:0000259" key="6">
    <source>
        <dbReference type="Pfam" id="PF03372"/>
    </source>
</evidence>
<dbReference type="InterPro" id="IPR036691">
    <property type="entry name" value="Endo/exonu/phosph_ase_sf"/>
</dbReference>
<organism evidence="7 9">
    <name type="scientific">Durusdinium trenchii</name>
    <dbReference type="NCBI Taxonomy" id="1381693"/>
    <lineage>
        <taxon>Eukaryota</taxon>
        <taxon>Sar</taxon>
        <taxon>Alveolata</taxon>
        <taxon>Dinophyceae</taxon>
        <taxon>Suessiales</taxon>
        <taxon>Symbiodiniaceae</taxon>
        <taxon>Durusdinium</taxon>
    </lineage>
</organism>
<proteinExistence type="inferred from homology"/>
<evidence type="ECO:0000256" key="4">
    <source>
        <dbReference type="ARBA" id="ARBA00022801"/>
    </source>
</evidence>
<comment type="caution">
    <text evidence="7">The sequence shown here is derived from an EMBL/GenBank/DDBJ whole genome shotgun (WGS) entry which is preliminary data.</text>
</comment>
<name>A0ABP0MNZ2_9DINO</name>
<evidence type="ECO:0000256" key="3">
    <source>
        <dbReference type="ARBA" id="ARBA00022723"/>
    </source>
</evidence>
<dbReference type="Pfam" id="PF03372">
    <property type="entry name" value="Exo_endo_phos"/>
    <property type="match status" value="1"/>
</dbReference>
<dbReference type="Proteomes" id="UP001642484">
    <property type="component" value="Unassembled WGS sequence"/>
</dbReference>
<keyword evidence="4" id="KW-0378">Hydrolase</keyword>
<feature type="domain" description="Endonuclease/exonuclease/phosphatase" evidence="6">
    <location>
        <begin position="15"/>
        <end position="191"/>
    </location>
</feature>
<evidence type="ECO:0000256" key="5">
    <source>
        <dbReference type="ARBA" id="ARBA00022842"/>
    </source>
</evidence>
<sequence length="510" mass="56416">MGIDTVRAVDQLHVISWNTAGFSRTHELIKSHYGDLHTFLRRHRADVFCVQETRMKASMFSSLAECKQLGAITEGYESFWAFNEQKGVAGGTCGVAVWVRKDLAKGIRATQKVFKVDDFDQEGRCLLVDWGSLALFNVYVPVLKGPEDQPRKLKFLELLRHKVEEMQSAGKMVIVCGDFNLTWRPKDFHGLYVKVVEDCVCGKTEWRLNGGPNRSALLTRGQDSWIRLGEAQKALQSELLVSAASAELRAARPPDGAELLRVVDAASGATLWMKGGGASTPLEIVQGLDGAQQIRLQFGVPASDLAAHGQTYHSVMEPECVEFFSKWLETLTDTFAACHGTAERRFTCWMQRANMRYSNKGSRLDYILCDQRLLKLLVSTKTSQLAGATADEEAQTPQAAWNAATHFGRWHGAHQVQKGDDGGGLSLQQDDMRLNDSQFRAPHTGILYTPPKYSDHVPVSAVFEGLDLAPQASVSVPVLIGSEDTRGTQPWTSQATLGSFFVPSKRPKRS</sequence>
<dbReference type="EMBL" id="CAXAMN010020001">
    <property type="protein sequence ID" value="CAK9055274.1"/>
    <property type="molecule type" value="Genomic_DNA"/>
</dbReference>
<dbReference type="PANTHER" id="PTHR22748">
    <property type="entry name" value="AP ENDONUCLEASE"/>
    <property type="match status" value="1"/>
</dbReference>
<dbReference type="SUPFAM" id="SSF56219">
    <property type="entry name" value="DNase I-like"/>
    <property type="match status" value="1"/>
</dbReference>
<keyword evidence="5" id="KW-0460">Magnesium</keyword>
<dbReference type="InterPro" id="IPR004808">
    <property type="entry name" value="AP_endonuc_1"/>
</dbReference>
<evidence type="ECO:0000313" key="7">
    <source>
        <dbReference type="EMBL" id="CAK9053191.1"/>
    </source>
</evidence>
<comment type="similarity">
    <text evidence="2">Belongs to the DNA repair enzymes AP/ExoA family.</text>
</comment>
<dbReference type="GO" id="GO:0004519">
    <property type="term" value="F:endonuclease activity"/>
    <property type="evidence" value="ECO:0007669"/>
    <property type="project" value="UniProtKB-KW"/>
</dbReference>
<evidence type="ECO:0000313" key="9">
    <source>
        <dbReference type="Proteomes" id="UP001642484"/>
    </source>
</evidence>
<keyword evidence="3" id="KW-0479">Metal-binding</keyword>
<evidence type="ECO:0000256" key="2">
    <source>
        <dbReference type="ARBA" id="ARBA00007092"/>
    </source>
</evidence>
<reference evidence="7 9" key="1">
    <citation type="submission" date="2024-02" db="EMBL/GenBank/DDBJ databases">
        <authorList>
            <person name="Chen Y."/>
            <person name="Shah S."/>
            <person name="Dougan E. K."/>
            <person name="Thang M."/>
            <person name="Chan C."/>
        </authorList>
    </citation>
    <scope>NUCLEOTIDE SEQUENCE [LARGE SCALE GENOMIC DNA]</scope>
</reference>
<dbReference type="PROSITE" id="PS51435">
    <property type="entry name" value="AP_NUCLEASE_F1_4"/>
    <property type="match status" value="1"/>
</dbReference>
<protein>
    <recommendedName>
        <fullName evidence="6">Endonuclease/exonuclease/phosphatase domain-containing protein</fullName>
    </recommendedName>
</protein>
<evidence type="ECO:0000313" key="8">
    <source>
        <dbReference type="EMBL" id="CAK9055274.1"/>
    </source>
</evidence>
<dbReference type="PANTHER" id="PTHR22748:SF4">
    <property type="entry name" value="DNA-(APURINIC OR APYRIMIDINIC SITE) ENDONUCLEASE 2"/>
    <property type="match status" value="1"/>
</dbReference>
<comment type="cofactor">
    <cofactor evidence="1">
        <name>Mg(2+)</name>
        <dbReference type="ChEBI" id="CHEBI:18420"/>
    </cofactor>
</comment>
<evidence type="ECO:0000256" key="1">
    <source>
        <dbReference type="ARBA" id="ARBA00001946"/>
    </source>
</evidence>
<accession>A0ABP0MNZ2</accession>